<protein>
    <submittedName>
        <fullName evidence="7">Cyclopropane-fatty-acyl-phospholipid synthase</fullName>
        <ecNumber evidence="7">2.1.1.79</ecNumber>
    </submittedName>
</protein>
<dbReference type="EC" id="2.1.1.79" evidence="7"/>
<dbReference type="PIRSF" id="PIRSF003085">
    <property type="entry name" value="CMAS"/>
    <property type="match status" value="1"/>
</dbReference>
<reference evidence="7 8" key="1">
    <citation type="journal article" date="2016" name="Front. Microbiol.">
        <title>Genomic Insight into the Host-Endosymbiont Relationship of Endozoicomonas montiporae CL-33(T) with its Coral Host.</title>
        <authorList>
            <person name="Ding J.-Y."/>
            <person name="Shiu J.-H."/>
            <person name="Chen W.-M."/>
            <person name="Chiang Y.-R."/>
            <person name="Tang S.-L."/>
        </authorList>
    </citation>
    <scope>NUCLEOTIDE SEQUENCE [LARGE SCALE GENOMIC DNA]</scope>
    <source>
        <strain evidence="7 8">CL-33</strain>
    </source>
</reference>
<dbReference type="GO" id="GO:0008825">
    <property type="term" value="F:cyclopropane-fatty-acyl-phospholipid synthase activity"/>
    <property type="evidence" value="ECO:0007669"/>
    <property type="project" value="UniProtKB-EC"/>
</dbReference>
<dbReference type="RefSeq" id="WP_034876168.1">
    <property type="nucleotide sequence ID" value="NZ_CP013251.1"/>
</dbReference>
<organism evidence="7 8">
    <name type="scientific">Endozoicomonas montiporae CL-33</name>
    <dbReference type="NCBI Taxonomy" id="570277"/>
    <lineage>
        <taxon>Bacteria</taxon>
        <taxon>Pseudomonadati</taxon>
        <taxon>Pseudomonadota</taxon>
        <taxon>Gammaproteobacteria</taxon>
        <taxon>Oceanospirillales</taxon>
        <taxon>Endozoicomonadaceae</taxon>
        <taxon>Endozoicomonas</taxon>
    </lineage>
</organism>
<dbReference type="SUPFAM" id="SSF53335">
    <property type="entry name" value="S-adenosyl-L-methionine-dependent methyltransferases"/>
    <property type="match status" value="1"/>
</dbReference>
<dbReference type="InterPro" id="IPR029063">
    <property type="entry name" value="SAM-dependent_MTases_sf"/>
</dbReference>
<comment type="similarity">
    <text evidence="1">Belongs to the CFA/CMAS family.</text>
</comment>
<sequence length="407" mass="46745">MNTSEELTNRSTATTDSSSVFSLPLWWLKNKLDNAGVSKMIITLESGEELHTGTLREDTRVARIKLHRPLALMKASRAGINGLAESYMSGDWSTADLVAVTDWAMVNEKILASLFDPNWFSGKIQRLLHLLNNNSRKGSRKNIAAHYDLGNAFYQPWLDSTMTYSSALFHHDNESLEQGQHNKYNQVLNWLDVQPDQSVLEIGCGWGGFSKALAKRQDSNYHGVTLSTEQLTYARETNKSHRHQFSLTDYRDINGQYDRLVSIEMIEAVGENHWPVYFKKLYESLKPGGIAVLQVITIDEDRFDDYRKGADFIQRYIFPGGMLPTHQIMQDQIAHAGLKMEGTLAFGQDYARTLNVWMKQFNACRPDMNLEGFDDRFHKMWNFYLAYCETGFKCNSINVRFYKIKKQ</sequence>
<proteinExistence type="inferred from homology"/>
<feature type="active site" evidence="6">
    <location>
        <position position="388"/>
    </location>
</feature>
<keyword evidence="4" id="KW-0949">S-adenosyl-L-methionine</keyword>
<evidence type="ECO:0000256" key="5">
    <source>
        <dbReference type="ARBA" id="ARBA00023098"/>
    </source>
</evidence>
<evidence type="ECO:0000313" key="8">
    <source>
        <dbReference type="Proteomes" id="UP000071065"/>
    </source>
</evidence>
<dbReference type="Proteomes" id="UP000071065">
    <property type="component" value="Chromosome"/>
</dbReference>
<keyword evidence="2 7" id="KW-0489">Methyltransferase</keyword>
<keyword evidence="5" id="KW-0443">Lipid metabolism</keyword>
<dbReference type="Gene3D" id="3.40.50.150">
    <property type="entry name" value="Vaccinia Virus protein VP39"/>
    <property type="match status" value="1"/>
</dbReference>
<dbReference type="GO" id="GO:0032259">
    <property type="term" value="P:methylation"/>
    <property type="evidence" value="ECO:0007669"/>
    <property type="project" value="UniProtKB-KW"/>
</dbReference>
<dbReference type="STRING" id="570277.EZMO1_3796"/>
<name>A0A142BG69_9GAMM</name>
<dbReference type="PANTHER" id="PTHR43667">
    <property type="entry name" value="CYCLOPROPANE-FATTY-ACYL-PHOSPHOLIPID SYNTHASE"/>
    <property type="match status" value="1"/>
</dbReference>
<evidence type="ECO:0000256" key="4">
    <source>
        <dbReference type="ARBA" id="ARBA00022691"/>
    </source>
</evidence>
<keyword evidence="3 7" id="KW-0808">Transferase</keyword>
<dbReference type="InterPro" id="IPR050723">
    <property type="entry name" value="CFA/CMAS"/>
</dbReference>
<dbReference type="InterPro" id="IPR003333">
    <property type="entry name" value="CMAS"/>
</dbReference>
<dbReference type="KEGG" id="emp:EZMO1_3796"/>
<evidence type="ECO:0000313" key="7">
    <source>
        <dbReference type="EMBL" id="AMO57745.1"/>
    </source>
</evidence>
<accession>A0A142BG69</accession>
<evidence type="ECO:0000256" key="3">
    <source>
        <dbReference type="ARBA" id="ARBA00022679"/>
    </source>
</evidence>
<dbReference type="CDD" id="cd02440">
    <property type="entry name" value="AdoMet_MTases"/>
    <property type="match status" value="1"/>
</dbReference>
<evidence type="ECO:0000256" key="1">
    <source>
        <dbReference type="ARBA" id="ARBA00010815"/>
    </source>
</evidence>
<dbReference type="GO" id="GO:0008610">
    <property type="term" value="P:lipid biosynthetic process"/>
    <property type="evidence" value="ECO:0007669"/>
    <property type="project" value="InterPro"/>
</dbReference>
<gene>
    <name evidence="7" type="primary">mmaA3</name>
    <name evidence="7" type="ORF">EZMO1_3796</name>
</gene>
<dbReference type="OrthoDB" id="9782855at2"/>
<dbReference type="EMBL" id="CP013251">
    <property type="protein sequence ID" value="AMO57745.1"/>
    <property type="molecule type" value="Genomic_DNA"/>
</dbReference>
<evidence type="ECO:0000256" key="6">
    <source>
        <dbReference type="PIRSR" id="PIRSR003085-1"/>
    </source>
</evidence>
<dbReference type="PANTHER" id="PTHR43667:SF2">
    <property type="entry name" value="FATTY ACID C-METHYL TRANSFERASE"/>
    <property type="match status" value="1"/>
</dbReference>
<dbReference type="Pfam" id="PF02353">
    <property type="entry name" value="CMAS"/>
    <property type="match status" value="1"/>
</dbReference>
<dbReference type="AlphaFoldDB" id="A0A142BG69"/>
<evidence type="ECO:0000256" key="2">
    <source>
        <dbReference type="ARBA" id="ARBA00022603"/>
    </source>
</evidence>
<dbReference type="PATRIC" id="fig|570277.3.peg.4093"/>